<comment type="caution">
    <text evidence="2">The sequence shown here is derived from an EMBL/GenBank/DDBJ whole genome shotgun (WGS) entry which is preliminary data.</text>
</comment>
<dbReference type="Proteomes" id="UP000646548">
    <property type="component" value="Unassembled WGS sequence"/>
</dbReference>
<proteinExistence type="predicted"/>
<evidence type="ECO:0000313" key="2">
    <source>
        <dbReference type="EMBL" id="KAF6738161.1"/>
    </source>
</evidence>
<evidence type="ECO:0000313" key="3">
    <source>
        <dbReference type="Proteomes" id="UP000646548"/>
    </source>
</evidence>
<dbReference type="AlphaFoldDB" id="A0A834L1D6"/>
<sequence length="129" mass="14428">MSGLDLNAATAFSLVISTTLSLQEHKKKRKKKGVCGAPTAHSPLFKEKRGGSKRHVSAQSDRSLALMVTVLLHRDRWDLSCCAEGCFSGSFWGLESTYHTIPPYRLFKRVLRVKPLTPWPPLLQCCCLK</sequence>
<name>A0A834L1D6_ORYME</name>
<gene>
    <name evidence="2" type="ORF">FQA47_012989</name>
</gene>
<reference evidence="2" key="1">
    <citation type="journal article" name="BMC Genomics">
        <title>Long-read sequencing and de novo genome assembly of marine medaka (Oryzias melastigma).</title>
        <authorList>
            <person name="Liang P."/>
            <person name="Saqib H.S.A."/>
            <person name="Ni X."/>
            <person name="Shen Y."/>
        </authorList>
    </citation>
    <scope>NUCLEOTIDE SEQUENCE</scope>
    <source>
        <strain evidence="2">Bigg-433</strain>
    </source>
</reference>
<accession>A0A834L1D6</accession>
<dbReference type="EMBL" id="WKFB01000034">
    <property type="protein sequence ID" value="KAF6738161.1"/>
    <property type="molecule type" value="Genomic_DNA"/>
</dbReference>
<evidence type="ECO:0000256" key="1">
    <source>
        <dbReference type="SAM" id="MobiDB-lite"/>
    </source>
</evidence>
<protein>
    <submittedName>
        <fullName evidence="2">Uncharacterized protein</fullName>
    </submittedName>
</protein>
<organism evidence="2 3">
    <name type="scientific">Oryzias melastigma</name>
    <name type="common">Marine medaka</name>
    <dbReference type="NCBI Taxonomy" id="30732"/>
    <lineage>
        <taxon>Eukaryota</taxon>
        <taxon>Metazoa</taxon>
        <taxon>Chordata</taxon>
        <taxon>Craniata</taxon>
        <taxon>Vertebrata</taxon>
        <taxon>Euteleostomi</taxon>
        <taxon>Actinopterygii</taxon>
        <taxon>Neopterygii</taxon>
        <taxon>Teleostei</taxon>
        <taxon>Neoteleostei</taxon>
        <taxon>Acanthomorphata</taxon>
        <taxon>Ovalentaria</taxon>
        <taxon>Atherinomorphae</taxon>
        <taxon>Beloniformes</taxon>
        <taxon>Adrianichthyidae</taxon>
        <taxon>Oryziinae</taxon>
        <taxon>Oryzias</taxon>
    </lineage>
</organism>
<feature type="region of interest" description="Disordered" evidence="1">
    <location>
        <begin position="32"/>
        <end position="57"/>
    </location>
</feature>